<gene>
    <name evidence="1" type="ORF">HNR07_003398</name>
</gene>
<name>A0A840WGY4_9ACTN</name>
<evidence type="ECO:0000313" key="2">
    <source>
        <dbReference type="Proteomes" id="UP000579647"/>
    </source>
</evidence>
<accession>A0A840WGY4</accession>
<sequence length="203" mass="22334">MRASRYSRQGQRITASMLRTLYDTGPGGLIIAQDTTAPFTLTHSRDLDLKCPDQVIIYGHGDLTHELACGENVWTHLADEATEAARPERDLFYSRALGAPLGQLREHMRAHGMDLTHRPVFDRTEEGAFQVEDVYALRDEGDLTIGASCVRGPGDALQVQTRLFDQGRPVNVHPACTVGGQNAANVAEEMSAQVKSYLTRNQA</sequence>
<dbReference type="EMBL" id="JACHDO010000001">
    <property type="protein sequence ID" value="MBB5492261.1"/>
    <property type="molecule type" value="Genomic_DNA"/>
</dbReference>
<keyword evidence="2" id="KW-1185">Reference proteome</keyword>
<comment type="caution">
    <text evidence="1">The sequence shown here is derived from an EMBL/GenBank/DDBJ whole genome shotgun (WGS) entry which is preliminary data.</text>
</comment>
<dbReference type="Proteomes" id="UP000579647">
    <property type="component" value="Unassembled WGS sequence"/>
</dbReference>
<dbReference type="RefSeq" id="WP_184365764.1">
    <property type="nucleotide sequence ID" value="NZ_BAAAKM010000139.1"/>
</dbReference>
<organism evidence="1 2">
    <name type="scientific">Nocardiopsis metallicus</name>
    <dbReference type="NCBI Taxonomy" id="179819"/>
    <lineage>
        <taxon>Bacteria</taxon>
        <taxon>Bacillati</taxon>
        <taxon>Actinomycetota</taxon>
        <taxon>Actinomycetes</taxon>
        <taxon>Streptosporangiales</taxon>
        <taxon>Nocardiopsidaceae</taxon>
        <taxon>Nocardiopsis</taxon>
    </lineage>
</organism>
<dbReference type="AlphaFoldDB" id="A0A840WGY4"/>
<evidence type="ECO:0000313" key="1">
    <source>
        <dbReference type="EMBL" id="MBB5492261.1"/>
    </source>
</evidence>
<protein>
    <submittedName>
        <fullName evidence="1">Uncharacterized protein</fullName>
    </submittedName>
</protein>
<reference evidence="1 2" key="1">
    <citation type="submission" date="2020-08" db="EMBL/GenBank/DDBJ databases">
        <title>Sequencing the genomes of 1000 actinobacteria strains.</title>
        <authorList>
            <person name="Klenk H.-P."/>
        </authorList>
    </citation>
    <scope>NUCLEOTIDE SEQUENCE [LARGE SCALE GENOMIC DNA]</scope>
    <source>
        <strain evidence="1 2">DSM 44598</strain>
    </source>
</reference>
<proteinExistence type="predicted"/>